<keyword evidence="3 6" id="KW-0694">RNA-binding</keyword>
<evidence type="ECO:0000256" key="1">
    <source>
        <dbReference type="ARBA" id="ARBA00005952"/>
    </source>
</evidence>
<feature type="domain" description="NusB/RsmB/TIM44" evidence="8">
    <location>
        <begin position="27"/>
        <end position="152"/>
    </location>
</feature>
<dbReference type="NCBIfam" id="TIGR01951">
    <property type="entry name" value="nusB"/>
    <property type="match status" value="1"/>
</dbReference>
<evidence type="ECO:0000256" key="7">
    <source>
        <dbReference type="SAM" id="MobiDB-lite"/>
    </source>
</evidence>
<evidence type="ECO:0000259" key="8">
    <source>
        <dbReference type="Pfam" id="PF01029"/>
    </source>
</evidence>
<dbReference type="AlphaFoldDB" id="A0A0N0XIZ9"/>
<evidence type="ECO:0000256" key="6">
    <source>
        <dbReference type="HAMAP-Rule" id="MF_00073"/>
    </source>
</evidence>
<evidence type="ECO:0000256" key="5">
    <source>
        <dbReference type="ARBA" id="ARBA00023163"/>
    </source>
</evidence>
<name>A0A0N0XIZ9_9NEIS</name>
<keyword evidence="4 6" id="KW-0805">Transcription regulation</keyword>
<keyword evidence="2 6" id="KW-0889">Transcription antitermination</keyword>
<accession>A0A0N0XIZ9</accession>
<gene>
    <name evidence="6" type="primary">nusB</name>
    <name evidence="9" type="ORF">WG78_10380</name>
</gene>
<dbReference type="GO" id="GO:0003723">
    <property type="term" value="F:RNA binding"/>
    <property type="evidence" value="ECO:0007669"/>
    <property type="project" value="UniProtKB-UniRule"/>
</dbReference>
<dbReference type="RefSeq" id="WP_053937731.1">
    <property type="nucleotide sequence ID" value="NZ_LAQT01000008.1"/>
</dbReference>
<sequence length="169" mass="18342">MSDTNQSGAAAPGADAPKKAPPKSARRRAREFAMQGIYQWQLTNDSVTSIEKFLRESSTSFVKADEALFRNLLVGALGGQAHLTEALRPHVDRDLAEVSPVERAILLVGAQEIINMPETPYPVIINEAIELAKTFGGADGHKFVNGVLDQLAAVVRPAEVEAIRAKRQR</sequence>
<evidence type="ECO:0000256" key="2">
    <source>
        <dbReference type="ARBA" id="ARBA00022814"/>
    </source>
</evidence>
<keyword evidence="5 6" id="KW-0804">Transcription</keyword>
<dbReference type="PATRIC" id="fig|857265.3.peg.2131"/>
<evidence type="ECO:0000313" key="10">
    <source>
        <dbReference type="Proteomes" id="UP000037939"/>
    </source>
</evidence>
<dbReference type="GO" id="GO:0031564">
    <property type="term" value="P:transcription antitermination"/>
    <property type="evidence" value="ECO:0007669"/>
    <property type="project" value="UniProtKB-KW"/>
</dbReference>
<dbReference type="InterPro" id="IPR006027">
    <property type="entry name" value="NusB_RsmB_TIM44"/>
</dbReference>
<dbReference type="EMBL" id="LAQT01000008">
    <property type="protein sequence ID" value="KPC52889.1"/>
    <property type="molecule type" value="Genomic_DNA"/>
</dbReference>
<dbReference type="PANTHER" id="PTHR11078">
    <property type="entry name" value="N UTILIZATION SUBSTANCE PROTEIN B-RELATED"/>
    <property type="match status" value="1"/>
</dbReference>
<dbReference type="STRING" id="857265.WG78_10380"/>
<comment type="caution">
    <text evidence="9">The sequence shown here is derived from an EMBL/GenBank/DDBJ whole genome shotgun (WGS) entry which is preliminary data.</text>
</comment>
<dbReference type="InterPro" id="IPR035926">
    <property type="entry name" value="NusB-like_sf"/>
</dbReference>
<proteinExistence type="inferred from homology"/>
<dbReference type="PANTHER" id="PTHR11078:SF3">
    <property type="entry name" value="ANTITERMINATION NUSB DOMAIN-CONTAINING PROTEIN"/>
    <property type="match status" value="1"/>
</dbReference>
<dbReference type="Gene3D" id="1.10.940.10">
    <property type="entry name" value="NusB-like"/>
    <property type="match status" value="1"/>
</dbReference>
<dbReference type="Proteomes" id="UP000037939">
    <property type="component" value="Unassembled WGS sequence"/>
</dbReference>
<feature type="region of interest" description="Disordered" evidence="7">
    <location>
        <begin position="1"/>
        <end position="28"/>
    </location>
</feature>
<dbReference type="GO" id="GO:0006353">
    <property type="term" value="P:DNA-templated transcription termination"/>
    <property type="evidence" value="ECO:0007669"/>
    <property type="project" value="UniProtKB-UniRule"/>
</dbReference>
<comment type="similarity">
    <text evidence="1 6">Belongs to the NusB family.</text>
</comment>
<dbReference type="InterPro" id="IPR011605">
    <property type="entry name" value="NusB_fam"/>
</dbReference>
<dbReference type="Pfam" id="PF01029">
    <property type="entry name" value="NusB"/>
    <property type="match status" value="1"/>
</dbReference>
<reference evidence="9 10" key="1">
    <citation type="submission" date="2015-07" db="EMBL/GenBank/DDBJ databases">
        <title>Draft genome sequence of the Amantichitinum ursilacus IGB-41, a new chitin-degrading bacterium.</title>
        <authorList>
            <person name="Kirstahler P."/>
            <person name="Guenther M."/>
            <person name="Grumaz C."/>
            <person name="Rupp S."/>
            <person name="Zibek S."/>
            <person name="Sohn K."/>
        </authorList>
    </citation>
    <scope>NUCLEOTIDE SEQUENCE [LARGE SCALE GENOMIC DNA]</scope>
    <source>
        <strain evidence="9 10">IGB-41</strain>
    </source>
</reference>
<organism evidence="9 10">
    <name type="scientific">Amantichitinum ursilacus</name>
    <dbReference type="NCBI Taxonomy" id="857265"/>
    <lineage>
        <taxon>Bacteria</taxon>
        <taxon>Pseudomonadati</taxon>
        <taxon>Pseudomonadota</taxon>
        <taxon>Betaproteobacteria</taxon>
        <taxon>Neisseriales</taxon>
        <taxon>Chitinibacteraceae</taxon>
        <taxon>Amantichitinum</taxon>
    </lineage>
</organism>
<evidence type="ECO:0000256" key="3">
    <source>
        <dbReference type="ARBA" id="ARBA00022884"/>
    </source>
</evidence>
<dbReference type="SUPFAM" id="SSF48013">
    <property type="entry name" value="NusB-like"/>
    <property type="match status" value="1"/>
</dbReference>
<evidence type="ECO:0000256" key="4">
    <source>
        <dbReference type="ARBA" id="ARBA00023015"/>
    </source>
</evidence>
<protein>
    <recommendedName>
        <fullName evidence="6">Transcription antitermination protein NusB</fullName>
    </recommendedName>
    <alternativeName>
        <fullName evidence="6">Antitermination factor NusB</fullName>
    </alternativeName>
</protein>
<dbReference type="OrthoDB" id="9789556at2"/>
<dbReference type="HAMAP" id="MF_00073">
    <property type="entry name" value="NusB"/>
    <property type="match status" value="1"/>
</dbReference>
<evidence type="ECO:0000313" key="9">
    <source>
        <dbReference type="EMBL" id="KPC52889.1"/>
    </source>
</evidence>
<keyword evidence="10" id="KW-1185">Reference proteome</keyword>
<dbReference type="GO" id="GO:0005829">
    <property type="term" value="C:cytosol"/>
    <property type="evidence" value="ECO:0007669"/>
    <property type="project" value="TreeGrafter"/>
</dbReference>
<comment type="function">
    <text evidence="6">Involved in transcription antitermination. Required for transcription of ribosomal RNA (rRNA) genes. Binds specifically to the boxA antiterminator sequence of the ribosomal RNA (rrn) operons.</text>
</comment>